<dbReference type="Proteomes" id="UP000186309">
    <property type="component" value="Chromosome"/>
</dbReference>
<evidence type="ECO:0000256" key="1">
    <source>
        <dbReference type="SAM" id="MobiDB-lite"/>
    </source>
</evidence>
<feature type="region of interest" description="Disordered" evidence="1">
    <location>
        <begin position="1"/>
        <end position="32"/>
    </location>
</feature>
<dbReference type="AlphaFoldDB" id="A0A1U7CWU6"/>
<dbReference type="KEGG" id="pbor:BSF38_04942"/>
<dbReference type="STRING" id="1387353.BSF38_04942"/>
<organism evidence="2 3">
    <name type="scientific">Paludisphaera borealis</name>
    <dbReference type="NCBI Taxonomy" id="1387353"/>
    <lineage>
        <taxon>Bacteria</taxon>
        <taxon>Pseudomonadati</taxon>
        <taxon>Planctomycetota</taxon>
        <taxon>Planctomycetia</taxon>
        <taxon>Isosphaerales</taxon>
        <taxon>Isosphaeraceae</taxon>
        <taxon>Paludisphaera</taxon>
    </lineage>
</organism>
<evidence type="ECO:0000313" key="2">
    <source>
        <dbReference type="EMBL" id="APW63376.1"/>
    </source>
</evidence>
<keyword evidence="3" id="KW-1185">Reference proteome</keyword>
<feature type="compositionally biased region" description="Basic and acidic residues" evidence="1">
    <location>
        <begin position="13"/>
        <end position="27"/>
    </location>
</feature>
<proteinExistence type="predicted"/>
<dbReference type="RefSeq" id="WP_145952307.1">
    <property type="nucleotide sequence ID" value="NZ_CP019082.1"/>
</dbReference>
<sequence length="146" mass="15991">MPKNKISLVDSPKPPEPEAGRRKDGRGADAPTIGGQVELLLGMVPGLLEEVEYSDEDIEDRGDDFEYEGDNPNAVAALEAVLDLSPAPAHLAHLPVKCPRLDWEYLRCRVKSVGDLVEAIQEAIGDREDGEFGEALAEAMSWFDEF</sequence>
<reference evidence="3" key="1">
    <citation type="submission" date="2016-12" db="EMBL/GenBank/DDBJ databases">
        <title>Comparative genomics of four Isosphaeraceae planctomycetes: a common pool of plasmids and glycoside hydrolase genes.</title>
        <authorList>
            <person name="Ivanova A."/>
        </authorList>
    </citation>
    <scope>NUCLEOTIDE SEQUENCE [LARGE SCALE GENOMIC DNA]</scope>
    <source>
        <strain evidence="3">PX4</strain>
    </source>
</reference>
<dbReference type="EMBL" id="CP019082">
    <property type="protein sequence ID" value="APW63376.1"/>
    <property type="molecule type" value="Genomic_DNA"/>
</dbReference>
<name>A0A1U7CWU6_9BACT</name>
<evidence type="ECO:0000313" key="3">
    <source>
        <dbReference type="Proteomes" id="UP000186309"/>
    </source>
</evidence>
<gene>
    <name evidence="2" type="ORF">BSF38_04942</name>
</gene>
<protein>
    <submittedName>
        <fullName evidence="2">Uncharacterized protein</fullName>
    </submittedName>
</protein>
<accession>A0A1U7CWU6</accession>